<protein>
    <submittedName>
        <fullName evidence="1">Uncharacterized protein</fullName>
    </submittedName>
</protein>
<proteinExistence type="predicted"/>
<evidence type="ECO:0000313" key="2">
    <source>
        <dbReference type="Proteomes" id="UP001054889"/>
    </source>
</evidence>
<comment type="caution">
    <text evidence="1">The sequence shown here is derived from an EMBL/GenBank/DDBJ whole genome shotgun (WGS) entry which is preliminary data.</text>
</comment>
<reference evidence="1" key="1">
    <citation type="journal article" date="2018" name="DNA Res.">
        <title>Multiple hybrid de novo genome assembly of finger millet, an orphan allotetraploid crop.</title>
        <authorList>
            <person name="Hatakeyama M."/>
            <person name="Aluri S."/>
            <person name="Balachadran M.T."/>
            <person name="Sivarajan S.R."/>
            <person name="Patrignani A."/>
            <person name="Gruter S."/>
            <person name="Poveda L."/>
            <person name="Shimizu-Inatsugi R."/>
            <person name="Baeten J."/>
            <person name="Francoijs K.J."/>
            <person name="Nataraja K.N."/>
            <person name="Reddy Y.A.N."/>
            <person name="Phadnis S."/>
            <person name="Ravikumar R.L."/>
            <person name="Schlapbach R."/>
            <person name="Sreeman S.M."/>
            <person name="Shimizu K.K."/>
        </authorList>
    </citation>
    <scope>NUCLEOTIDE SEQUENCE</scope>
</reference>
<keyword evidence="2" id="KW-1185">Reference proteome</keyword>
<gene>
    <name evidence="1" type="primary">ga22641</name>
    <name evidence="1" type="ORF">PR202_ga22641</name>
</gene>
<sequence length="123" mass="14085">MGAIELHKTILHKIDDSRRSMFWKGSAQSKGGDCQVAWDLACAGRHEGGLGVRDLQTQNTCLLLGLLHKVVTRADSPWVRWIHQQYAPFQTGFKTSPSYSNCWNTIARLLPVYQEWRRDFLLV</sequence>
<dbReference type="AlphaFoldDB" id="A0AAV5D3U4"/>
<organism evidence="1 2">
    <name type="scientific">Eleusine coracana subsp. coracana</name>
    <dbReference type="NCBI Taxonomy" id="191504"/>
    <lineage>
        <taxon>Eukaryota</taxon>
        <taxon>Viridiplantae</taxon>
        <taxon>Streptophyta</taxon>
        <taxon>Embryophyta</taxon>
        <taxon>Tracheophyta</taxon>
        <taxon>Spermatophyta</taxon>
        <taxon>Magnoliopsida</taxon>
        <taxon>Liliopsida</taxon>
        <taxon>Poales</taxon>
        <taxon>Poaceae</taxon>
        <taxon>PACMAD clade</taxon>
        <taxon>Chloridoideae</taxon>
        <taxon>Cynodonteae</taxon>
        <taxon>Eleusininae</taxon>
        <taxon>Eleusine</taxon>
    </lineage>
</organism>
<name>A0AAV5D3U4_ELECO</name>
<accession>A0AAV5D3U4</accession>
<evidence type="ECO:0000313" key="1">
    <source>
        <dbReference type="EMBL" id="GJN05043.1"/>
    </source>
</evidence>
<reference evidence="1" key="2">
    <citation type="submission" date="2021-12" db="EMBL/GenBank/DDBJ databases">
        <title>Resequencing data analysis of finger millet.</title>
        <authorList>
            <person name="Hatakeyama M."/>
            <person name="Aluri S."/>
            <person name="Balachadran M.T."/>
            <person name="Sivarajan S.R."/>
            <person name="Poveda L."/>
            <person name="Shimizu-Inatsugi R."/>
            <person name="Schlapbach R."/>
            <person name="Sreeman S.M."/>
            <person name="Shimizu K.K."/>
        </authorList>
    </citation>
    <scope>NUCLEOTIDE SEQUENCE</scope>
</reference>
<dbReference type="EMBL" id="BQKI01000011">
    <property type="protein sequence ID" value="GJN05043.1"/>
    <property type="molecule type" value="Genomic_DNA"/>
</dbReference>
<dbReference type="Proteomes" id="UP001054889">
    <property type="component" value="Unassembled WGS sequence"/>
</dbReference>